<organism evidence="2 3">
    <name type="scientific">Arthrospiribacter ruber</name>
    <dbReference type="NCBI Taxonomy" id="2487934"/>
    <lineage>
        <taxon>Bacteria</taxon>
        <taxon>Pseudomonadati</taxon>
        <taxon>Bacteroidota</taxon>
        <taxon>Cytophagia</taxon>
        <taxon>Cytophagales</taxon>
        <taxon>Cyclobacteriaceae</taxon>
        <taxon>Arthrospiribacter</taxon>
    </lineage>
</organism>
<reference evidence="2 3" key="1">
    <citation type="journal article" date="2020" name="Syst. Appl. Microbiol.">
        <title>Arthrospiribacter ruber gen. nov., sp. nov., a novel bacterium isolated from Arthrospira cultures.</title>
        <authorList>
            <person name="Waleron M."/>
            <person name="Misztak A."/>
            <person name="Waleron M.M."/>
            <person name="Furmaniak M."/>
            <person name="Mrozik A."/>
            <person name="Waleron K."/>
        </authorList>
    </citation>
    <scope>NUCLEOTIDE SEQUENCE [LARGE SCALE GENOMIC DNA]</scope>
    <source>
        <strain evidence="2 3">DPMB0001</strain>
    </source>
</reference>
<feature type="transmembrane region" description="Helical" evidence="1">
    <location>
        <begin position="111"/>
        <end position="130"/>
    </location>
</feature>
<proteinExistence type="predicted"/>
<feature type="transmembrane region" description="Helical" evidence="1">
    <location>
        <begin position="7"/>
        <end position="26"/>
    </location>
</feature>
<feature type="transmembrane region" description="Helical" evidence="1">
    <location>
        <begin position="190"/>
        <end position="210"/>
    </location>
</feature>
<comment type="caution">
    <text evidence="2">The sequence shown here is derived from an EMBL/GenBank/DDBJ whole genome shotgun (WGS) entry which is preliminary data.</text>
</comment>
<protein>
    <recommendedName>
        <fullName evidence="4">DoxX family protein</fullName>
    </recommendedName>
</protein>
<keyword evidence="3" id="KW-1185">Reference proteome</keyword>
<evidence type="ECO:0000256" key="1">
    <source>
        <dbReference type="SAM" id="Phobius"/>
    </source>
</evidence>
<evidence type="ECO:0008006" key="4">
    <source>
        <dbReference type="Google" id="ProtNLM"/>
    </source>
</evidence>
<evidence type="ECO:0000313" key="3">
    <source>
        <dbReference type="Proteomes" id="UP000727490"/>
    </source>
</evidence>
<dbReference type="EMBL" id="RPHB01000005">
    <property type="protein sequence ID" value="MBW3468326.1"/>
    <property type="molecule type" value="Genomic_DNA"/>
</dbReference>
<feature type="transmembrane region" description="Helical" evidence="1">
    <location>
        <begin position="262"/>
        <end position="284"/>
    </location>
</feature>
<accession>A0A951MAZ0</accession>
<feature type="transmembrane region" description="Helical" evidence="1">
    <location>
        <begin position="78"/>
        <end position="99"/>
    </location>
</feature>
<keyword evidence="1" id="KW-0812">Transmembrane</keyword>
<dbReference type="Proteomes" id="UP000727490">
    <property type="component" value="Unassembled WGS sequence"/>
</dbReference>
<feature type="transmembrane region" description="Helical" evidence="1">
    <location>
        <begin position="167"/>
        <end position="185"/>
    </location>
</feature>
<evidence type="ECO:0000313" key="2">
    <source>
        <dbReference type="EMBL" id="MBW3468326.1"/>
    </source>
</evidence>
<dbReference type="AlphaFoldDB" id="A0A951MAZ0"/>
<dbReference type="RefSeq" id="WP_219289484.1">
    <property type="nucleotide sequence ID" value="NZ_RPHB01000005.1"/>
</dbReference>
<feature type="transmembrane region" description="Helical" evidence="1">
    <location>
        <begin position="222"/>
        <end position="242"/>
    </location>
</feature>
<sequence length="416" mass="48266">MSKFNFLITVIKTYIGLYVLIYIFPFPLHHLPYGSMYITQPIDKFKGSLNLFVGKYILGFEHLEYVPMNGSGDTTLDYISILSYALLAILILIPILVLVRNRFNLNLFYKFILVYMRYFVGLTLISYGVIKFLHGQFPGPSYLALESSYGDFSPMGLAWRFFGYSDLYKAFMGVSEILAGALLLFRRTQLLGALIAIAVTTNIFIVNLSFDVPVKLFSGHLLFFSILTALPYLRALIDFFLLHKASMVSTIKYPLYNKRRKVGYWVSKVYFVGIVPLGMLIGHIQSQEFRTYPNEWEGVYEITEYQLAGNEVSGRFSKWEKIIIQGKSIICITTNKEREIYSIDNIWNEGEINFLSQHDQEQPYTLKVNEFDSATYSLKFEIGERNATFLTRRKLKEDYLLMNRGFHWVNELPFNR</sequence>
<keyword evidence="1" id="KW-0472">Membrane</keyword>
<gene>
    <name evidence="2" type="ORF">EGN73_10960</name>
</gene>
<keyword evidence="1" id="KW-1133">Transmembrane helix</keyword>
<name>A0A951MAZ0_9BACT</name>